<dbReference type="AlphaFoldDB" id="A0A678TL32"/>
<dbReference type="EMBL" id="MH182542">
    <property type="protein sequence ID" value="AWA44920.1"/>
    <property type="molecule type" value="Genomic_DNA"/>
</dbReference>
<organism evidence="1">
    <name type="scientific">Saccharum officinarum</name>
    <name type="common">Sugarcane</name>
    <dbReference type="NCBI Taxonomy" id="4547"/>
    <lineage>
        <taxon>Eukaryota</taxon>
        <taxon>Viridiplantae</taxon>
        <taxon>Streptophyta</taxon>
        <taxon>Embryophyta</taxon>
        <taxon>Tracheophyta</taxon>
        <taxon>Spermatophyta</taxon>
        <taxon>Magnoliopsida</taxon>
        <taxon>Liliopsida</taxon>
        <taxon>Poales</taxon>
        <taxon>Poaceae</taxon>
        <taxon>PACMAD clade</taxon>
        <taxon>Panicoideae</taxon>
        <taxon>Andropogonodae</taxon>
        <taxon>Andropogoneae</taxon>
        <taxon>Saccharinae</taxon>
        <taxon>Saccharum</taxon>
        <taxon>Saccharum officinarum species complex</taxon>
    </lineage>
</organism>
<name>A0A678TL32_SACOF</name>
<evidence type="ECO:0000313" key="1">
    <source>
        <dbReference type="EMBL" id="AWA44920.1"/>
    </source>
</evidence>
<accession>A0A678TL32</accession>
<sequence>MSSPRDPSPLPGHPSTHPISEIVIIPRTAELSATEEALSSLALVAMVGGTRPSVSPADLFYHISSEAFTVSRYAPEDFLVFHCSRGLEVVAPSIDGLRRCHAFQGPSWTQGLPVHTWSTDTVERILGSSCAQVVKAPQTVAYEDLLQEPVSLFVVALIQFELPTLRYSVRIRVVETQD</sequence>
<gene>
    <name evidence="1" type="ORF">SO171L14_000002</name>
</gene>
<reference evidence="1" key="1">
    <citation type="submission" date="2018-04" db="EMBL/GenBank/DDBJ databases">
        <title>Comparative Analysis of Homologous Sequences of Saccharum officinarum and Saccharum spontaneum Reveals Independent Polyploidization Events.</title>
        <authorList>
            <person name="Sharma A."/>
            <person name="Song J."/>
            <person name="Lin Q."/>
            <person name="Singh R."/>
            <person name="Ramos N."/>
            <person name="Wang K."/>
            <person name="Zhang J."/>
            <person name="Ming R."/>
            <person name="Yu Q."/>
        </authorList>
    </citation>
    <scope>NUCLEOTIDE SEQUENCE</scope>
</reference>
<proteinExistence type="predicted"/>
<dbReference type="InterPro" id="IPR053253">
    <property type="entry name" value="Sex_diff_modulator"/>
</dbReference>
<protein>
    <submittedName>
        <fullName evidence="1">UPI0001A840EE related cluster</fullName>
    </submittedName>
</protein>
<dbReference type="PANTHER" id="PTHR33087:SF38">
    <property type="entry name" value="OS10G0201600 PROTEIN"/>
    <property type="match status" value="1"/>
</dbReference>
<dbReference type="PANTHER" id="PTHR33087">
    <property type="entry name" value="OS07G0539200 PROTEIN"/>
    <property type="match status" value="1"/>
</dbReference>